<sequence>MTETILYLFLFLTFSQRSASLSWSAVDPSDTDVLSEISPSATSSANYGSNIATDAQSFSTIPILPPISAPILFPSTTLDNMTTFSITQTFTPESTTVIYAPSTPVSSASTASSASVGTVTSLSATSTAGWGIPPITVTGTTTFPGPISTSTFANAVHVSNPPPSASLSSSTIIFTTVSLSSFTSNGQIHTTAIPITSTSVTAVPVPVPTHSPAVNAAKSKIQLSTSVVVGIAIGAVAIFLVLVLCYIINRRRHLRKRAFLRLGEEI</sequence>
<dbReference type="EMBL" id="JARJCM010000005">
    <property type="protein sequence ID" value="KAJ7045086.1"/>
    <property type="molecule type" value="Genomic_DNA"/>
</dbReference>
<evidence type="ECO:0000313" key="3">
    <source>
        <dbReference type="EMBL" id="KAJ7045086.1"/>
    </source>
</evidence>
<comment type="caution">
    <text evidence="3">The sequence shown here is derived from an EMBL/GenBank/DDBJ whole genome shotgun (WGS) entry which is preliminary data.</text>
</comment>
<dbReference type="Proteomes" id="UP001218188">
    <property type="component" value="Unassembled WGS sequence"/>
</dbReference>
<proteinExistence type="predicted"/>
<gene>
    <name evidence="3" type="ORF">C8F04DRAFT_1067659</name>
</gene>
<keyword evidence="1" id="KW-1133">Transmembrane helix</keyword>
<evidence type="ECO:0000256" key="2">
    <source>
        <dbReference type="SAM" id="SignalP"/>
    </source>
</evidence>
<keyword evidence="1" id="KW-0472">Membrane</keyword>
<evidence type="ECO:0000313" key="4">
    <source>
        <dbReference type="Proteomes" id="UP001218188"/>
    </source>
</evidence>
<organism evidence="3 4">
    <name type="scientific">Mycena alexandri</name>
    <dbReference type="NCBI Taxonomy" id="1745969"/>
    <lineage>
        <taxon>Eukaryota</taxon>
        <taxon>Fungi</taxon>
        <taxon>Dikarya</taxon>
        <taxon>Basidiomycota</taxon>
        <taxon>Agaricomycotina</taxon>
        <taxon>Agaricomycetes</taxon>
        <taxon>Agaricomycetidae</taxon>
        <taxon>Agaricales</taxon>
        <taxon>Marasmiineae</taxon>
        <taxon>Mycenaceae</taxon>
        <taxon>Mycena</taxon>
    </lineage>
</organism>
<feature type="signal peptide" evidence="2">
    <location>
        <begin position="1"/>
        <end position="20"/>
    </location>
</feature>
<accession>A0AAD6TGV2</accession>
<protein>
    <submittedName>
        <fullName evidence="3">Uncharacterized protein</fullName>
    </submittedName>
</protein>
<evidence type="ECO:0000256" key="1">
    <source>
        <dbReference type="SAM" id="Phobius"/>
    </source>
</evidence>
<name>A0AAD6TGV2_9AGAR</name>
<feature type="transmembrane region" description="Helical" evidence="1">
    <location>
        <begin position="227"/>
        <end position="248"/>
    </location>
</feature>
<keyword evidence="4" id="KW-1185">Reference proteome</keyword>
<feature type="chain" id="PRO_5041907363" evidence="2">
    <location>
        <begin position="21"/>
        <end position="266"/>
    </location>
</feature>
<dbReference type="AlphaFoldDB" id="A0AAD6TGV2"/>
<reference evidence="3" key="1">
    <citation type="submission" date="2023-03" db="EMBL/GenBank/DDBJ databases">
        <title>Massive genome expansion in bonnet fungi (Mycena s.s.) driven by repeated elements and novel gene families across ecological guilds.</title>
        <authorList>
            <consortium name="Lawrence Berkeley National Laboratory"/>
            <person name="Harder C.B."/>
            <person name="Miyauchi S."/>
            <person name="Viragh M."/>
            <person name="Kuo A."/>
            <person name="Thoen E."/>
            <person name="Andreopoulos B."/>
            <person name="Lu D."/>
            <person name="Skrede I."/>
            <person name="Drula E."/>
            <person name="Henrissat B."/>
            <person name="Morin E."/>
            <person name="Kohler A."/>
            <person name="Barry K."/>
            <person name="LaButti K."/>
            <person name="Morin E."/>
            <person name="Salamov A."/>
            <person name="Lipzen A."/>
            <person name="Mereny Z."/>
            <person name="Hegedus B."/>
            <person name="Baldrian P."/>
            <person name="Stursova M."/>
            <person name="Weitz H."/>
            <person name="Taylor A."/>
            <person name="Grigoriev I.V."/>
            <person name="Nagy L.G."/>
            <person name="Martin F."/>
            <person name="Kauserud H."/>
        </authorList>
    </citation>
    <scope>NUCLEOTIDE SEQUENCE</scope>
    <source>
        <strain evidence="3">CBHHK200</strain>
    </source>
</reference>
<keyword evidence="2" id="KW-0732">Signal</keyword>
<keyword evidence="1" id="KW-0812">Transmembrane</keyword>